<evidence type="ECO:0008006" key="3">
    <source>
        <dbReference type="Google" id="ProtNLM"/>
    </source>
</evidence>
<protein>
    <recommendedName>
        <fullName evidence="3">PD-(D/E)XK endonuclease-like domain-containing protein</fullName>
    </recommendedName>
</protein>
<dbReference type="Gene3D" id="3.40.50.300">
    <property type="entry name" value="P-loop containing nucleotide triphosphate hydrolases"/>
    <property type="match status" value="1"/>
</dbReference>
<evidence type="ECO:0000313" key="1">
    <source>
        <dbReference type="EMBL" id="MBI1755807.1"/>
    </source>
</evidence>
<name>A0A931LR25_FIMGI</name>
<proteinExistence type="predicted"/>
<gene>
    <name evidence="1" type="ORF">HYR64_01705</name>
</gene>
<dbReference type="SUPFAM" id="SSF52540">
    <property type="entry name" value="P-loop containing nucleoside triphosphate hydrolases"/>
    <property type="match status" value="1"/>
</dbReference>
<dbReference type="EMBL" id="JACOSL010000011">
    <property type="protein sequence ID" value="MBI1755807.1"/>
    <property type="molecule type" value="Genomic_DNA"/>
</dbReference>
<dbReference type="InterPro" id="IPR027417">
    <property type="entry name" value="P-loop_NTPase"/>
</dbReference>
<accession>A0A931LR25</accession>
<dbReference type="AlphaFoldDB" id="A0A931LR25"/>
<sequence length="953" mass="103229">MSRNRGRLEVWRVVPGASRLLPLIQEFARGGGMVSASSNALLRACAEGFMPGEAQTEVEFLPFPQVVRRAALAALGGAKPLDRGALALEAIGPACQDLPDDSPLIPSAVHRGTQREIQATLERLHEYGIDPERLRSAAVGASPRLARLLLSLAQIDESIERTLEGLGRSRLTQLVDQCSASSPSTAPLPHWLHVAGSELPPRDAALLSWAAESGVRVGVVLDRGVGDAPLFAQAERAAKRLEGAQRDSPNPDTPLLDALFTDRTATPHTGPEVEIATAGDSLSECEWALRGCLREMERGVPAARLAIYARDPEGLAPLLEASATRLGVPIRLARRAPLLSNGYARLSLDALRAAVSDDLRYVEPLALSSYGERGARVKLEGVISTCRSSASPWSAVATACSDQPELAWLGKLARWTLEARREAHSLGEWCGQLRTLVGCLPIDPWAPNPTQERDARAAQAMQDPILQRASVERLGASSQRTIEAFVRFCHAAWADADVSLPEASAGVRVTHRADGLPDLESLFVLGCLEGRFPRRRRENPILSDRDLEELSRLAEVEPLPNSRDAARAERDEFYRLCAAPSKRICLSYPVTDEDRDNVPAFYLAEIERAAVGVRRVSHPRTELTPAREACLAGRDRDLADALALPPGPETPANLSTEAGRKLLTDRIAGGLSPADFRDASQCPFRYFAGRVLGVGSRDASTLWRALYRLPRDARLPAQPDPEAARQALRDALSELIGRLKAEAEPWELAAIQARGGRLIEEWVDREFAARRHWPRTPGSVRAEAKFGENPLGDKTPTNLPLVGTVPATADIGPYPALQVFEAGPLQLGQKPDEADQLYIGLHLLARYSNGRAVAVEVDSPGGRVLYVMPRARGDGLSGKGEELRVCNLADLTNAQDELTQRRDFYGAVAKLGREAAGRLQAGDIQPRPGDYCETCAYGELCRMSRDFGEGGAG</sequence>
<organism evidence="1 2">
    <name type="scientific">Fimbriimonas ginsengisoli</name>
    <dbReference type="NCBI Taxonomy" id="1005039"/>
    <lineage>
        <taxon>Bacteria</taxon>
        <taxon>Bacillati</taxon>
        <taxon>Armatimonadota</taxon>
        <taxon>Fimbriimonadia</taxon>
        <taxon>Fimbriimonadales</taxon>
        <taxon>Fimbriimonadaceae</taxon>
        <taxon>Fimbriimonas</taxon>
    </lineage>
</organism>
<reference evidence="1" key="1">
    <citation type="submission" date="2020-07" db="EMBL/GenBank/DDBJ databases">
        <title>Huge and variable diversity of episymbiotic CPR bacteria and DPANN archaea in groundwater ecosystems.</title>
        <authorList>
            <person name="He C.Y."/>
            <person name="Keren R."/>
            <person name="Whittaker M."/>
            <person name="Farag I.F."/>
            <person name="Doudna J."/>
            <person name="Cate J.H.D."/>
            <person name="Banfield J.F."/>
        </authorList>
    </citation>
    <scope>NUCLEOTIDE SEQUENCE</scope>
    <source>
        <strain evidence="1">NC_groundwater_17_Pr7_B-0.1um_64_12</strain>
    </source>
</reference>
<comment type="caution">
    <text evidence="1">The sequence shown here is derived from an EMBL/GenBank/DDBJ whole genome shotgun (WGS) entry which is preliminary data.</text>
</comment>
<dbReference type="Proteomes" id="UP000727962">
    <property type="component" value="Unassembled WGS sequence"/>
</dbReference>
<evidence type="ECO:0000313" key="2">
    <source>
        <dbReference type="Proteomes" id="UP000727962"/>
    </source>
</evidence>